<dbReference type="AlphaFoldDB" id="A0A2G8TKL4"/>
<evidence type="ECO:0000256" key="2">
    <source>
        <dbReference type="ARBA" id="ARBA00022656"/>
    </source>
</evidence>
<dbReference type="SUPFAM" id="SSF51120">
    <property type="entry name" value="beta-Roll"/>
    <property type="match status" value="3"/>
</dbReference>
<dbReference type="Pfam" id="PF00353">
    <property type="entry name" value="HemolysinCabind"/>
    <property type="match status" value="6"/>
</dbReference>
<dbReference type="EMBL" id="PDOC01000002">
    <property type="protein sequence ID" value="PIL46509.1"/>
    <property type="molecule type" value="Genomic_DNA"/>
</dbReference>
<comment type="caution">
    <text evidence="6">The sequence shown here is derived from an EMBL/GenBank/DDBJ whole genome shotgun (WGS) entry which is preliminary data.</text>
</comment>
<dbReference type="InterPro" id="IPR011049">
    <property type="entry name" value="Serralysin-like_metalloprot_C"/>
</dbReference>
<organism evidence="6 7">
    <name type="scientific">Massilia eurypsychrophila</name>
    <dbReference type="NCBI Taxonomy" id="1485217"/>
    <lineage>
        <taxon>Bacteria</taxon>
        <taxon>Pseudomonadati</taxon>
        <taxon>Pseudomonadota</taxon>
        <taxon>Betaproteobacteria</taxon>
        <taxon>Burkholderiales</taxon>
        <taxon>Oxalobacteraceae</taxon>
        <taxon>Telluria group</taxon>
        <taxon>Massilia</taxon>
    </lineage>
</organism>
<keyword evidence="7" id="KW-1185">Reference proteome</keyword>
<evidence type="ECO:0000256" key="1">
    <source>
        <dbReference type="ARBA" id="ARBA00004370"/>
    </source>
</evidence>
<keyword evidence="5" id="KW-0472">Membrane</keyword>
<evidence type="ECO:0008006" key="8">
    <source>
        <dbReference type="Google" id="ProtNLM"/>
    </source>
</evidence>
<evidence type="ECO:0000256" key="3">
    <source>
        <dbReference type="ARBA" id="ARBA00022737"/>
    </source>
</evidence>
<reference evidence="6 7" key="1">
    <citation type="submission" date="2017-10" db="EMBL/GenBank/DDBJ databases">
        <title>Massilia psychrophilum sp. nov., a novel purple-pigmented bacterium isolated from Tianshan glacier, Xinjiang Municipality, China.</title>
        <authorList>
            <person name="Wang H."/>
        </authorList>
    </citation>
    <scope>NUCLEOTIDE SEQUENCE [LARGE SCALE GENOMIC DNA]</scope>
    <source>
        <strain evidence="6 7">JCM 30074</strain>
    </source>
</reference>
<dbReference type="Proteomes" id="UP000230390">
    <property type="component" value="Unassembled WGS sequence"/>
</dbReference>
<evidence type="ECO:0000313" key="7">
    <source>
        <dbReference type="Proteomes" id="UP000230390"/>
    </source>
</evidence>
<dbReference type="InterPro" id="IPR001343">
    <property type="entry name" value="Hemolysn_Ca-bd"/>
</dbReference>
<keyword evidence="2" id="KW-0800">Toxin</keyword>
<dbReference type="GO" id="GO:0090729">
    <property type="term" value="F:toxin activity"/>
    <property type="evidence" value="ECO:0007669"/>
    <property type="project" value="UniProtKB-KW"/>
</dbReference>
<keyword evidence="3" id="KW-0677">Repeat</keyword>
<evidence type="ECO:0000313" key="6">
    <source>
        <dbReference type="EMBL" id="PIL46509.1"/>
    </source>
</evidence>
<name>A0A2G8TKL4_9BURK</name>
<proteinExistence type="predicted"/>
<gene>
    <name evidence="6" type="ORF">CR105_05465</name>
</gene>
<protein>
    <recommendedName>
        <fullName evidence="8">Calcium-binding protein</fullName>
    </recommendedName>
</protein>
<dbReference type="GO" id="GO:0005509">
    <property type="term" value="F:calcium ion binding"/>
    <property type="evidence" value="ECO:0007669"/>
    <property type="project" value="InterPro"/>
</dbReference>
<evidence type="ECO:0000256" key="4">
    <source>
        <dbReference type="ARBA" id="ARBA00023026"/>
    </source>
</evidence>
<keyword evidence="4" id="KW-0843">Virulence</keyword>
<comment type="subcellular location">
    <subcellularLocation>
        <location evidence="1">Membrane</location>
    </subcellularLocation>
</comment>
<dbReference type="GO" id="GO:0016020">
    <property type="term" value="C:membrane"/>
    <property type="evidence" value="ECO:0007669"/>
    <property type="project" value="UniProtKB-SubCell"/>
</dbReference>
<accession>A0A2G8TKL4</accession>
<dbReference type="PRINTS" id="PR01488">
    <property type="entry name" value="RTXTOXINA"/>
</dbReference>
<dbReference type="PRINTS" id="PR00313">
    <property type="entry name" value="CABNDNGRPT"/>
</dbReference>
<dbReference type="InterPro" id="IPR003995">
    <property type="entry name" value="RTX_toxin_determinant-A"/>
</dbReference>
<sequence>MLEAPSMSNTTSSVTVTEILSHPSVPAKTAWGGVLADQPYFATVMGSAAAETFDVADLSARTQALMGAHKRGVTVDMGGGNDRITGSAYGDYIIAGPGINHIDGGANGGSTPSGGEPQDVLQITVASSAAANAVQVLALPGSADAADISAALAGYRYKVVAPGETDYIKGIERVAIVNTESGSPSIVREIFLTARVQEIDAPYHGAYRQIAWVNGTEGADGIDLASGSTLLPASLADRMASGKQGALIFGGSGDDIITGTAYADHIRNGEGNARIDGGAHNAAPGLFVGKDIFEITVPTQADLDAIVVSASDDPLYTWMVTYGAGSTQKDYLRNVEGINAFAATGGNGRWIALAMDVHEVSGPDLGNFTHLVWAPGTTQDDSFDAAVDISAATQALMATYGRGAHVRTYAGNDTITGSAYGDEIDAGEGINHVDGGANGGLRPSGEKAEDVLRIRVADRAAIDAVQVVVLNPNAGSAQDRAEFNSGYTHKVVSGGATDYIRNIERIIIQDDHASSRDVWLAVTVHEADLAAPDFANYPYIAWIDGTDGADAINLASGSLLSAELAAQMATDNAGIAVEGGAGDDVVTGSAFSDRIDGGAGTNYVDGGANGAPLPDVLAAHAASKADFDAATVIELSSASAGADLAAFNSGYLFKLVNGTTQVDYFKNIEEVRIDYWTDANANGQFDTGEHGIRSITMTVAISGSRITGTSFGDTFVAATDLSADTLALMASTDSGISANMGAGDDTIVGSAYQDNINAGTGTNHVDGGDQGVWNGGTPRDNLAVTPLSQADFDALAVTELSSASTAADLAAFNSGYTFKVTSGAAETDYLKNVESVTAQFWNDVNGNGRRDSGETRSKLVSLTVGIFEERADPANPGYLIDGGPIAEVSKLAHVTGTPFADTFDAGADLTATGRALMDSALIGMYIDTGAGNDIIKTSAYADQIIAGTGVNHIDGGAGVDTLDVYVTSQAAALAVQTLSAASTGADAAAFAAGYLYKLDAGAEADYLINIEQVRVYLWNDKNGDGRVTHAAAGSATNEATLVVTLIGNPDPLFG</sequence>
<dbReference type="GO" id="GO:0005576">
    <property type="term" value="C:extracellular region"/>
    <property type="evidence" value="ECO:0007669"/>
    <property type="project" value="InterPro"/>
</dbReference>
<evidence type="ECO:0000256" key="5">
    <source>
        <dbReference type="ARBA" id="ARBA00023136"/>
    </source>
</evidence>